<keyword evidence="8 13" id="KW-0798">TonB box</keyword>
<dbReference type="InterPro" id="IPR012910">
    <property type="entry name" value="Plug_dom"/>
</dbReference>
<dbReference type="PROSITE" id="PS52016">
    <property type="entry name" value="TONB_DEPENDENT_REC_3"/>
    <property type="match status" value="1"/>
</dbReference>
<reference evidence="16" key="1">
    <citation type="submission" date="2016-01" db="EMBL/GenBank/DDBJ databases">
        <authorList>
            <person name="Peeters C."/>
        </authorList>
    </citation>
    <scope>NUCLEOTIDE SEQUENCE</scope>
    <source>
        <strain evidence="16">LMG 29322</strain>
    </source>
</reference>
<sequence length="675" mass="73565">MCRQPGYRPESDALIALLASHASRRARSSRIDLAGSGVALIVNGNASHMSSPLAALSDGRFRRRARAVAAVGLPFVTTAHAALAADEASQTLAPVVVTSTRAPQPLADAIPQTSLFDAQDIADANASDALGLVALAPGVQITRNGGPGANSGLYIRGAASSQSLVLIDGVRVESASLGAAQLSQLMLDQIGRVEVVNGNVSALYGSNAIGGVVQIFTKEGEPHPPRFNFEAEYGSYHTQRQSAGVNGALDKEGRTTFSVNVSREKTDGFSSIDPNIAPGANPNANGYLNESVAATLRHKFTDKWDAGVRFLQSNGINSFDDAYGQPTDINESHNRVRSMSVFANGRLTDDWTTHFIVAQGQDRSNIEQNGIYTSRFNSENRQYTWQNDFRITDAHKLLFGYEHLDQTLDSDQLSAPDRHVDSVFAGYVGHLGANELQANLRHDQYSDFGGANSYYLGYAYNFDAHWKASASYASSFRAPSFDDLYYPFSGNPSIQPERSHSVEAALQYASNALGVMRVTLFQTRYSNLIDYVSDGGFYYVAQNVGRAKVQGIEGSWAGRVYGTDLRAGVTFQNPVDETNHEDLTRRARRFATFTAHRSFGPWRVGGEWIVSGQRSDYDSTLAGYGVVNLSARYDISKSWYVTARIDNLFDKDYALAYSYNTPRRGAYITLGWQPS</sequence>
<dbReference type="Gene3D" id="2.170.130.10">
    <property type="entry name" value="TonB-dependent receptor, plug domain"/>
    <property type="match status" value="1"/>
</dbReference>
<accession>A0A158A0V3</accession>
<evidence type="ECO:0000256" key="1">
    <source>
        <dbReference type="ARBA" id="ARBA00004571"/>
    </source>
</evidence>
<gene>
    <name evidence="16" type="ORF">AWB79_01669</name>
</gene>
<dbReference type="Gene3D" id="2.40.170.20">
    <property type="entry name" value="TonB-dependent receptor, beta-barrel domain"/>
    <property type="match status" value="1"/>
</dbReference>
<evidence type="ECO:0000256" key="13">
    <source>
        <dbReference type="RuleBase" id="RU003357"/>
    </source>
</evidence>
<dbReference type="EMBL" id="FCOA02000003">
    <property type="protein sequence ID" value="SAK50767.1"/>
    <property type="molecule type" value="Genomic_DNA"/>
</dbReference>
<evidence type="ECO:0000259" key="14">
    <source>
        <dbReference type="Pfam" id="PF00593"/>
    </source>
</evidence>
<evidence type="ECO:0000256" key="5">
    <source>
        <dbReference type="ARBA" id="ARBA00022692"/>
    </source>
</evidence>
<keyword evidence="9 12" id="KW-0472">Membrane</keyword>
<evidence type="ECO:0000256" key="9">
    <source>
        <dbReference type="ARBA" id="ARBA00023136"/>
    </source>
</evidence>
<dbReference type="GO" id="GO:0009279">
    <property type="term" value="C:cell outer membrane"/>
    <property type="evidence" value="ECO:0007669"/>
    <property type="project" value="UniProtKB-SubCell"/>
</dbReference>
<comment type="subcellular location">
    <subcellularLocation>
        <location evidence="1 12">Cell outer membrane</location>
        <topology evidence="1 12">Multi-pass membrane protein</topology>
    </subcellularLocation>
</comment>
<protein>
    <submittedName>
        <fullName evidence="16">Vitamin B12 receptor BtuB</fullName>
    </submittedName>
</protein>
<proteinExistence type="inferred from homology"/>
<name>A0A158A0V3_9BURK</name>
<dbReference type="InterPro" id="IPR039426">
    <property type="entry name" value="TonB-dep_rcpt-like"/>
</dbReference>
<keyword evidence="10 16" id="KW-0675">Receptor</keyword>
<keyword evidence="5 12" id="KW-0812">Transmembrane</keyword>
<evidence type="ECO:0000313" key="16">
    <source>
        <dbReference type="EMBL" id="SAK50767.1"/>
    </source>
</evidence>
<dbReference type="PANTHER" id="PTHR30069:SF53">
    <property type="entry name" value="COLICIN I RECEPTOR-RELATED"/>
    <property type="match status" value="1"/>
</dbReference>
<keyword evidence="6" id="KW-0732">Signal</keyword>
<dbReference type="InterPro" id="IPR037066">
    <property type="entry name" value="Plug_dom_sf"/>
</dbReference>
<dbReference type="CDD" id="cd01347">
    <property type="entry name" value="ligand_gated_channel"/>
    <property type="match status" value="1"/>
</dbReference>
<comment type="similarity">
    <text evidence="2 12 13">Belongs to the TonB-dependent receptor family.</text>
</comment>
<feature type="domain" description="TonB-dependent receptor plug" evidence="15">
    <location>
        <begin position="112"/>
        <end position="212"/>
    </location>
</feature>
<keyword evidence="4 12" id="KW-1134">Transmembrane beta strand</keyword>
<evidence type="ECO:0000256" key="11">
    <source>
        <dbReference type="ARBA" id="ARBA00023237"/>
    </source>
</evidence>
<evidence type="ECO:0000256" key="4">
    <source>
        <dbReference type="ARBA" id="ARBA00022452"/>
    </source>
</evidence>
<dbReference type="Pfam" id="PF07715">
    <property type="entry name" value="Plug"/>
    <property type="match status" value="1"/>
</dbReference>
<dbReference type="GO" id="GO:0015889">
    <property type="term" value="P:cobalamin transport"/>
    <property type="evidence" value="ECO:0007669"/>
    <property type="project" value="TreeGrafter"/>
</dbReference>
<organism evidence="16 17">
    <name type="scientific">Caballeronia hypogeia</name>
    <dbReference type="NCBI Taxonomy" id="1777140"/>
    <lineage>
        <taxon>Bacteria</taxon>
        <taxon>Pseudomonadati</taxon>
        <taxon>Pseudomonadota</taxon>
        <taxon>Betaproteobacteria</taxon>
        <taxon>Burkholderiales</taxon>
        <taxon>Burkholderiaceae</taxon>
        <taxon>Caballeronia</taxon>
    </lineage>
</organism>
<dbReference type="InterPro" id="IPR036942">
    <property type="entry name" value="Beta-barrel_TonB_sf"/>
</dbReference>
<keyword evidence="17" id="KW-1185">Reference proteome</keyword>
<dbReference type="PANTHER" id="PTHR30069">
    <property type="entry name" value="TONB-DEPENDENT OUTER MEMBRANE RECEPTOR"/>
    <property type="match status" value="1"/>
</dbReference>
<evidence type="ECO:0000256" key="12">
    <source>
        <dbReference type="PROSITE-ProRule" id="PRU01360"/>
    </source>
</evidence>
<dbReference type="Proteomes" id="UP000054851">
    <property type="component" value="Unassembled WGS sequence"/>
</dbReference>
<evidence type="ECO:0000256" key="3">
    <source>
        <dbReference type="ARBA" id="ARBA00022448"/>
    </source>
</evidence>
<evidence type="ECO:0000256" key="2">
    <source>
        <dbReference type="ARBA" id="ARBA00009810"/>
    </source>
</evidence>
<dbReference type="AlphaFoldDB" id="A0A158A0V3"/>
<evidence type="ECO:0000256" key="7">
    <source>
        <dbReference type="ARBA" id="ARBA00023065"/>
    </source>
</evidence>
<dbReference type="GO" id="GO:0006811">
    <property type="term" value="P:monoatomic ion transport"/>
    <property type="evidence" value="ECO:0007669"/>
    <property type="project" value="UniProtKB-KW"/>
</dbReference>
<keyword evidence="3 12" id="KW-0813">Transport</keyword>
<keyword evidence="7" id="KW-0406">Ion transport</keyword>
<dbReference type="Pfam" id="PF00593">
    <property type="entry name" value="TonB_dep_Rec_b-barrel"/>
    <property type="match status" value="1"/>
</dbReference>
<evidence type="ECO:0000256" key="8">
    <source>
        <dbReference type="ARBA" id="ARBA00023077"/>
    </source>
</evidence>
<evidence type="ECO:0000256" key="6">
    <source>
        <dbReference type="ARBA" id="ARBA00022729"/>
    </source>
</evidence>
<evidence type="ECO:0000256" key="10">
    <source>
        <dbReference type="ARBA" id="ARBA00023170"/>
    </source>
</evidence>
<evidence type="ECO:0000259" key="15">
    <source>
        <dbReference type="Pfam" id="PF07715"/>
    </source>
</evidence>
<dbReference type="InterPro" id="IPR000531">
    <property type="entry name" value="Beta-barrel_TonB"/>
</dbReference>
<dbReference type="STRING" id="1777140.AWB79_01669"/>
<evidence type="ECO:0000313" key="17">
    <source>
        <dbReference type="Proteomes" id="UP000054851"/>
    </source>
</evidence>
<dbReference type="SUPFAM" id="SSF56935">
    <property type="entry name" value="Porins"/>
    <property type="match status" value="1"/>
</dbReference>
<keyword evidence="11 12" id="KW-0998">Cell outer membrane</keyword>
<feature type="domain" description="TonB-dependent receptor-like beta-barrel" evidence="14">
    <location>
        <begin position="244"/>
        <end position="648"/>
    </location>
</feature>
<comment type="caution">
    <text evidence="16">The sequence shown here is derived from an EMBL/GenBank/DDBJ whole genome shotgun (WGS) entry which is preliminary data.</text>
</comment>